<evidence type="ECO:0000313" key="1">
    <source>
        <dbReference type="EMBL" id="KAK8862843.1"/>
    </source>
</evidence>
<gene>
    <name evidence="1" type="ORF">PGQ11_009078</name>
</gene>
<dbReference type="EMBL" id="JAPCWZ010000005">
    <property type="protein sequence ID" value="KAK8862843.1"/>
    <property type="molecule type" value="Genomic_DNA"/>
</dbReference>
<organism evidence="1 2">
    <name type="scientific">Apiospora arundinis</name>
    <dbReference type="NCBI Taxonomy" id="335852"/>
    <lineage>
        <taxon>Eukaryota</taxon>
        <taxon>Fungi</taxon>
        <taxon>Dikarya</taxon>
        <taxon>Ascomycota</taxon>
        <taxon>Pezizomycotina</taxon>
        <taxon>Sordariomycetes</taxon>
        <taxon>Xylariomycetidae</taxon>
        <taxon>Amphisphaeriales</taxon>
        <taxon>Apiosporaceae</taxon>
        <taxon>Apiospora</taxon>
    </lineage>
</organism>
<reference evidence="1 2" key="1">
    <citation type="journal article" date="2024" name="IMA Fungus">
        <title>Apiospora arundinis, a panoply of carbohydrate-active enzymes and secondary metabolites.</title>
        <authorList>
            <person name="Sorensen T."/>
            <person name="Petersen C."/>
            <person name="Muurmann A.T."/>
            <person name="Christiansen J.V."/>
            <person name="Brundto M.L."/>
            <person name="Overgaard C.K."/>
            <person name="Boysen A.T."/>
            <person name="Wollenberg R.D."/>
            <person name="Larsen T.O."/>
            <person name="Sorensen J.L."/>
            <person name="Nielsen K.L."/>
            <person name="Sondergaard T.E."/>
        </authorList>
    </citation>
    <scope>NUCLEOTIDE SEQUENCE [LARGE SCALE GENOMIC DNA]</scope>
    <source>
        <strain evidence="1 2">AAU 773</strain>
    </source>
</reference>
<comment type="caution">
    <text evidence="1">The sequence shown here is derived from an EMBL/GenBank/DDBJ whole genome shotgun (WGS) entry which is preliminary data.</text>
</comment>
<name>A0ABR2IHU1_9PEZI</name>
<proteinExistence type="predicted"/>
<sequence length="177" mass="18515">MNVDNPTHAVPVFHGAPIYLELDVVWVGIREAANVQRGELVDDGILHPRNRDPSQDISALICDEVKGAEHVLVPELRDLSGHNQTAYLVGRKLYDLEAGSSFLGGLEVASPVVGRGALVGASVADHSSALVVRIILLGSTGSLIIVGRAVDQDELVVVVTAIFLLDGVGGGLASISL</sequence>
<evidence type="ECO:0000313" key="2">
    <source>
        <dbReference type="Proteomes" id="UP001390339"/>
    </source>
</evidence>
<dbReference type="Proteomes" id="UP001390339">
    <property type="component" value="Unassembled WGS sequence"/>
</dbReference>
<keyword evidence="2" id="KW-1185">Reference proteome</keyword>
<protein>
    <submittedName>
        <fullName evidence="1">Uncharacterized protein</fullName>
    </submittedName>
</protein>
<accession>A0ABR2IHU1</accession>